<dbReference type="EMBL" id="EQ999976">
    <property type="protein sequence ID" value="EEQ89339.2"/>
    <property type="molecule type" value="Genomic_DNA"/>
</dbReference>
<dbReference type="RefSeq" id="XP_045276287.1">
    <property type="nucleotide sequence ID" value="XM_045420122.1"/>
</dbReference>
<protein>
    <submittedName>
        <fullName evidence="1">Uncharacterized protein</fullName>
    </submittedName>
</protein>
<reference evidence="2" key="1">
    <citation type="journal article" date="2015" name="PLoS Genet.">
        <title>The dynamic genome and transcriptome of the human fungal pathogen Blastomyces and close relative Emmonsia.</title>
        <authorList>
            <person name="Munoz J.F."/>
            <person name="Gauthier G.M."/>
            <person name="Desjardins C.A."/>
            <person name="Gallo J.E."/>
            <person name="Holder J."/>
            <person name="Sullivan T.D."/>
            <person name="Marty A.J."/>
            <person name="Carmen J.C."/>
            <person name="Chen Z."/>
            <person name="Ding L."/>
            <person name="Gujja S."/>
            <person name="Magrini V."/>
            <person name="Misas E."/>
            <person name="Mitreva M."/>
            <person name="Priest M."/>
            <person name="Saif S."/>
            <person name="Whiston E.A."/>
            <person name="Young S."/>
            <person name="Zeng Q."/>
            <person name="Goldman W.E."/>
            <person name="Mardis E.R."/>
            <person name="Taylor J.W."/>
            <person name="McEwen J.G."/>
            <person name="Clay O.K."/>
            <person name="Klein B.S."/>
            <person name="Cuomo C.A."/>
        </authorList>
    </citation>
    <scope>NUCLEOTIDE SEQUENCE [LARGE SCALE GENOMIC DNA]</scope>
    <source>
        <strain evidence="2">ER-3 / ATCC MYA-2586</strain>
    </source>
</reference>
<name>A0ABP2EYM9_AJEDR</name>
<dbReference type="GeneID" id="69026611"/>
<accession>A0ABP2EYM9</accession>
<evidence type="ECO:0000313" key="2">
    <source>
        <dbReference type="Proteomes" id="UP000002039"/>
    </source>
</evidence>
<dbReference type="Proteomes" id="UP000002039">
    <property type="component" value="Unassembled WGS sequence"/>
</dbReference>
<gene>
    <name evidence="1" type="ORF">BDCG_04459</name>
</gene>
<evidence type="ECO:0000313" key="1">
    <source>
        <dbReference type="EMBL" id="EEQ89339.2"/>
    </source>
</evidence>
<keyword evidence="2" id="KW-1185">Reference proteome</keyword>
<sequence>MYMQNVYTDMKITENQQFFTSVNTEKNEKEKRNKKKQTVSVKLNQVTQLFSSVKKKQMTFVTLKNEEKNDKLVSN</sequence>
<proteinExistence type="predicted"/>
<organism evidence="1 2">
    <name type="scientific">Ajellomyces dermatitidis (strain ER-3 / ATCC MYA-2586)</name>
    <name type="common">Blastomyces dermatitidis</name>
    <dbReference type="NCBI Taxonomy" id="559297"/>
    <lineage>
        <taxon>Eukaryota</taxon>
        <taxon>Fungi</taxon>
        <taxon>Dikarya</taxon>
        <taxon>Ascomycota</taxon>
        <taxon>Pezizomycotina</taxon>
        <taxon>Eurotiomycetes</taxon>
        <taxon>Eurotiomycetidae</taxon>
        <taxon>Onygenales</taxon>
        <taxon>Ajellomycetaceae</taxon>
        <taxon>Blastomyces</taxon>
    </lineage>
</organism>